<dbReference type="EMBL" id="QUMU01000002">
    <property type="protein sequence ID" value="REG36103.1"/>
    <property type="molecule type" value="Genomic_DNA"/>
</dbReference>
<dbReference type="KEGG" id="age:AA314_07046"/>
<evidence type="ECO:0000313" key="2">
    <source>
        <dbReference type="EMBL" id="REG36103.1"/>
    </source>
</evidence>
<evidence type="ECO:0000313" key="1">
    <source>
        <dbReference type="EMBL" id="AKJ05420.1"/>
    </source>
</evidence>
<evidence type="ECO:0000313" key="3">
    <source>
        <dbReference type="Proteomes" id="UP000035579"/>
    </source>
</evidence>
<sequence length="133" mass="15045">MASSFIEFGGKGIWDSDSSIRDLLALLLVELEARGLRRKQAELWEHWTLQAYVILTGKHDLGLDLYVADAPTQKLVIDCCESVARKTGKVERPRPRGFDHADSELFEGSERLIDLDEVRPLALQVTRLLRGEI</sequence>
<reference evidence="2 4" key="2">
    <citation type="submission" date="2018-08" db="EMBL/GenBank/DDBJ databases">
        <title>Genomic Encyclopedia of Archaeal and Bacterial Type Strains, Phase II (KMG-II): from individual species to whole genera.</title>
        <authorList>
            <person name="Goeker M."/>
        </authorList>
    </citation>
    <scope>NUCLEOTIDE SEQUENCE [LARGE SCALE GENOMIC DNA]</scope>
    <source>
        <strain evidence="2 4">DSM 2261</strain>
    </source>
</reference>
<dbReference type="RefSeq" id="WP_047858963.1">
    <property type="nucleotide sequence ID" value="NZ_CP011509.1"/>
</dbReference>
<reference evidence="1 3" key="1">
    <citation type="submission" date="2015-05" db="EMBL/GenBank/DDBJ databases">
        <title>Genome assembly of Archangium gephyra DSM 2261.</title>
        <authorList>
            <person name="Sharma G."/>
            <person name="Subramanian S."/>
        </authorList>
    </citation>
    <scope>NUCLEOTIDE SEQUENCE [LARGE SCALE GENOMIC DNA]</scope>
    <source>
        <strain evidence="1 3">DSM 2261</strain>
    </source>
</reference>
<proteinExistence type="predicted"/>
<organism evidence="1 3">
    <name type="scientific">Archangium gephyra</name>
    <dbReference type="NCBI Taxonomy" id="48"/>
    <lineage>
        <taxon>Bacteria</taxon>
        <taxon>Pseudomonadati</taxon>
        <taxon>Myxococcota</taxon>
        <taxon>Myxococcia</taxon>
        <taxon>Myxococcales</taxon>
        <taxon>Cystobacterineae</taxon>
        <taxon>Archangiaceae</taxon>
        <taxon>Archangium</taxon>
    </lineage>
</organism>
<accession>A0AAC8QDX4</accession>
<dbReference type="Proteomes" id="UP000256345">
    <property type="component" value="Unassembled WGS sequence"/>
</dbReference>
<keyword evidence="4" id="KW-1185">Reference proteome</keyword>
<dbReference type="Proteomes" id="UP000035579">
    <property type="component" value="Chromosome"/>
</dbReference>
<dbReference type="EMBL" id="CP011509">
    <property type="protein sequence ID" value="AKJ05420.1"/>
    <property type="molecule type" value="Genomic_DNA"/>
</dbReference>
<name>A0AAC8QDX4_9BACT</name>
<evidence type="ECO:0000313" key="4">
    <source>
        <dbReference type="Proteomes" id="UP000256345"/>
    </source>
</evidence>
<gene>
    <name evidence="1" type="ORF">AA314_07046</name>
    <name evidence="2" type="ORF">ATI61_102477</name>
</gene>
<protein>
    <submittedName>
        <fullName evidence="1">Uncharacterized protein</fullName>
    </submittedName>
</protein>
<dbReference type="AlphaFoldDB" id="A0AAC8QDX4"/>